<protein>
    <submittedName>
        <fullName evidence="2">Uncharacterized protein</fullName>
    </submittedName>
</protein>
<accession>L9K5S1</accession>
<keyword evidence="3" id="KW-1185">Reference proteome</keyword>
<dbReference type="EMBL" id="KB320907">
    <property type="protein sequence ID" value="ELW57884.1"/>
    <property type="molecule type" value="Genomic_DNA"/>
</dbReference>
<evidence type="ECO:0000313" key="3">
    <source>
        <dbReference type="Proteomes" id="UP000011518"/>
    </source>
</evidence>
<name>L9K5S1_TUPCH</name>
<proteinExistence type="predicted"/>
<reference evidence="3" key="1">
    <citation type="submission" date="2012-07" db="EMBL/GenBank/DDBJ databases">
        <title>Genome of the Chinese tree shrew, a rising model animal genetically related to primates.</title>
        <authorList>
            <person name="Zhang G."/>
            <person name="Fan Y."/>
            <person name="Yao Y."/>
            <person name="Huang Z."/>
        </authorList>
    </citation>
    <scope>NUCLEOTIDE SEQUENCE [LARGE SCALE GENOMIC DNA]</scope>
</reference>
<dbReference type="InParanoid" id="L9K5S1"/>
<feature type="region of interest" description="Disordered" evidence="1">
    <location>
        <begin position="1"/>
        <end position="75"/>
    </location>
</feature>
<evidence type="ECO:0000313" key="2">
    <source>
        <dbReference type="EMBL" id="ELW57884.1"/>
    </source>
</evidence>
<organism evidence="2 3">
    <name type="scientific">Tupaia chinensis</name>
    <name type="common">Chinese tree shrew</name>
    <name type="synonym">Tupaia belangeri chinensis</name>
    <dbReference type="NCBI Taxonomy" id="246437"/>
    <lineage>
        <taxon>Eukaryota</taxon>
        <taxon>Metazoa</taxon>
        <taxon>Chordata</taxon>
        <taxon>Craniata</taxon>
        <taxon>Vertebrata</taxon>
        <taxon>Euteleostomi</taxon>
        <taxon>Mammalia</taxon>
        <taxon>Eutheria</taxon>
        <taxon>Euarchontoglires</taxon>
        <taxon>Scandentia</taxon>
        <taxon>Tupaiidae</taxon>
        <taxon>Tupaia</taxon>
    </lineage>
</organism>
<feature type="compositionally biased region" description="Basic and acidic residues" evidence="1">
    <location>
        <begin position="52"/>
        <end position="64"/>
    </location>
</feature>
<evidence type="ECO:0000256" key="1">
    <source>
        <dbReference type="SAM" id="MobiDB-lite"/>
    </source>
</evidence>
<sequence>MDPSNGPGASFGGPGGRLAQEAGQVPGSDSHPGGGEGESQDPLHLARLQAQAEKKRTKNVERKVGRASSGEDTDGSPLLTYLFGYGKGCRLFMRFRIHIAPLSVAALMLKRIGTDFHQ</sequence>
<gene>
    <name evidence="2" type="ORF">TREES_T100021584</name>
</gene>
<dbReference type="Proteomes" id="UP000011518">
    <property type="component" value="Unassembled WGS sequence"/>
</dbReference>
<reference evidence="3" key="2">
    <citation type="journal article" date="2013" name="Nat. Commun.">
        <title>Genome of the Chinese tree shrew.</title>
        <authorList>
            <person name="Fan Y."/>
            <person name="Huang Z.Y."/>
            <person name="Cao C.C."/>
            <person name="Chen C.S."/>
            <person name="Chen Y.X."/>
            <person name="Fan D.D."/>
            <person name="He J."/>
            <person name="Hou H.L."/>
            <person name="Hu L."/>
            <person name="Hu X.T."/>
            <person name="Jiang X.T."/>
            <person name="Lai R."/>
            <person name="Lang Y.S."/>
            <person name="Liang B."/>
            <person name="Liao S.G."/>
            <person name="Mu D."/>
            <person name="Ma Y.Y."/>
            <person name="Niu Y.Y."/>
            <person name="Sun X.Q."/>
            <person name="Xia J.Q."/>
            <person name="Xiao J."/>
            <person name="Xiong Z.Q."/>
            <person name="Xu L."/>
            <person name="Yang L."/>
            <person name="Zhang Y."/>
            <person name="Zhao W."/>
            <person name="Zhao X.D."/>
            <person name="Zheng Y.T."/>
            <person name="Zhou J.M."/>
            <person name="Zhu Y.B."/>
            <person name="Zhang G.J."/>
            <person name="Wang J."/>
            <person name="Yao Y.G."/>
        </authorList>
    </citation>
    <scope>NUCLEOTIDE SEQUENCE [LARGE SCALE GENOMIC DNA]</scope>
</reference>
<dbReference type="AlphaFoldDB" id="L9K5S1"/>